<accession>A0A7W8C2G2</accession>
<evidence type="ECO:0000256" key="8">
    <source>
        <dbReference type="SAM" id="Phobius"/>
    </source>
</evidence>
<keyword evidence="6 8" id="KW-1133">Transmembrane helix</keyword>
<dbReference type="Gene3D" id="1.20.1720.10">
    <property type="entry name" value="Multidrug resistance protein D"/>
    <property type="match status" value="1"/>
</dbReference>
<feature type="transmembrane region" description="Helical" evidence="8">
    <location>
        <begin position="58"/>
        <end position="78"/>
    </location>
</feature>
<evidence type="ECO:0000256" key="1">
    <source>
        <dbReference type="ARBA" id="ARBA00004651"/>
    </source>
</evidence>
<feature type="transmembrane region" description="Helical" evidence="8">
    <location>
        <begin position="226"/>
        <end position="247"/>
    </location>
</feature>
<feature type="domain" description="Major facilitator superfamily (MFS) profile" evidence="9">
    <location>
        <begin position="20"/>
        <end position="408"/>
    </location>
</feature>
<keyword evidence="11" id="KW-1185">Reference proteome</keyword>
<comment type="caution">
    <text evidence="10">The sequence shown here is derived from an EMBL/GenBank/DDBJ whole genome shotgun (WGS) entry which is preliminary data.</text>
</comment>
<evidence type="ECO:0000256" key="2">
    <source>
        <dbReference type="ARBA" id="ARBA00006236"/>
    </source>
</evidence>
<evidence type="ECO:0000313" key="10">
    <source>
        <dbReference type="EMBL" id="MBB5144091.1"/>
    </source>
</evidence>
<comment type="subcellular location">
    <subcellularLocation>
        <location evidence="1">Cell membrane</location>
        <topology evidence="1">Multi-pass membrane protein</topology>
    </subcellularLocation>
</comment>
<dbReference type="PANTHER" id="PTHR23502:SF132">
    <property type="entry name" value="POLYAMINE TRANSPORTER 2-RELATED"/>
    <property type="match status" value="1"/>
</dbReference>
<feature type="transmembrane region" description="Helical" evidence="8">
    <location>
        <begin position="114"/>
        <end position="135"/>
    </location>
</feature>
<feature type="transmembrane region" description="Helical" evidence="8">
    <location>
        <begin position="90"/>
        <end position="108"/>
    </location>
</feature>
<feature type="transmembrane region" description="Helical" evidence="8">
    <location>
        <begin position="147"/>
        <end position="171"/>
    </location>
</feature>
<dbReference type="InterPro" id="IPR036259">
    <property type="entry name" value="MFS_trans_sf"/>
</dbReference>
<proteinExistence type="inferred from homology"/>
<organism evidence="10 11">
    <name type="scientific">Desulfovibrio intestinalis</name>
    <dbReference type="NCBI Taxonomy" id="58621"/>
    <lineage>
        <taxon>Bacteria</taxon>
        <taxon>Pseudomonadati</taxon>
        <taxon>Thermodesulfobacteriota</taxon>
        <taxon>Desulfovibrionia</taxon>
        <taxon>Desulfovibrionales</taxon>
        <taxon>Desulfovibrionaceae</taxon>
        <taxon>Desulfovibrio</taxon>
    </lineage>
</organism>
<dbReference type="AlphaFoldDB" id="A0A7W8C2G2"/>
<keyword evidence="4" id="KW-1003">Cell membrane</keyword>
<dbReference type="InterPro" id="IPR004812">
    <property type="entry name" value="Efflux_drug-R_Bcr/CmlA"/>
</dbReference>
<evidence type="ECO:0000256" key="5">
    <source>
        <dbReference type="ARBA" id="ARBA00022692"/>
    </source>
</evidence>
<dbReference type="Proteomes" id="UP000539075">
    <property type="component" value="Unassembled WGS sequence"/>
</dbReference>
<dbReference type="GO" id="GO:0042910">
    <property type="term" value="F:xenobiotic transmembrane transporter activity"/>
    <property type="evidence" value="ECO:0007669"/>
    <property type="project" value="InterPro"/>
</dbReference>
<feature type="transmembrane region" description="Helical" evidence="8">
    <location>
        <begin position="262"/>
        <end position="281"/>
    </location>
</feature>
<dbReference type="PROSITE" id="PS50850">
    <property type="entry name" value="MFS"/>
    <property type="match status" value="1"/>
</dbReference>
<keyword evidence="7 8" id="KW-0472">Membrane</keyword>
<feature type="transmembrane region" description="Helical" evidence="8">
    <location>
        <begin position="350"/>
        <end position="370"/>
    </location>
</feature>
<evidence type="ECO:0000256" key="7">
    <source>
        <dbReference type="ARBA" id="ARBA00023136"/>
    </source>
</evidence>
<feature type="transmembrane region" description="Helical" evidence="8">
    <location>
        <begin position="21"/>
        <end position="38"/>
    </location>
</feature>
<gene>
    <name evidence="10" type="ORF">HNQ38_002199</name>
</gene>
<feature type="transmembrane region" description="Helical" evidence="8">
    <location>
        <begin position="382"/>
        <end position="403"/>
    </location>
</feature>
<protein>
    <submittedName>
        <fullName evidence="10">DHA1 family bicyclomycin/chloramphenicol resistance-like MFS transporter</fullName>
    </submittedName>
</protein>
<comment type="similarity">
    <text evidence="2">Belongs to the major facilitator superfamily. Bcr/CmlA family.</text>
</comment>
<evidence type="ECO:0000256" key="3">
    <source>
        <dbReference type="ARBA" id="ARBA00022448"/>
    </source>
</evidence>
<name>A0A7W8C2G2_9BACT</name>
<dbReference type="CDD" id="cd17320">
    <property type="entry name" value="MFS_MdfA_MDR_like"/>
    <property type="match status" value="1"/>
</dbReference>
<dbReference type="NCBIfam" id="TIGR00710">
    <property type="entry name" value="efflux_Bcr_CflA"/>
    <property type="match status" value="1"/>
</dbReference>
<evidence type="ECO:0000313" key="11">
    <source>
        <dbReference type="Proteomes" id="UP000539075"/>
    </source>
</evidence>
<feature type="transmembrane region" description="Helical" evidence="8">
    <location>
        <begin position="293"/>
        <end position="314"/>
    </location>
</feature>
<dbReference type="EMBL" id="JACHGO010000006">
    <property type="protein sequence ID" value="MBB5144091.1"/>
    <property type="molecule type" value="Genomic_DNA"/>
</dbReference>
<dbReference type="PANTHER" id="PTHR23502">
    <property type="entry name" value="MAJOR FACILITATOR SUPERFAMILY"/>
    <property type="match status" value="1"/>
</dbReference>
<feature type="transmembrane region" description="Helical" evidence="8">
    <location>
        <begin position="177"/>
        <end position="197"/>
    </location>
</feature>
<feature type="transmembrane region" description="Helical" evidence="8">
    <location>
        <begin position="320"/>
        <end position="343"/>
    </location>
</feature>
<dbReference type="RefSeq" id="WP_183720384.1">
    <property type="nucleotide sequence ID" value="NZ_JACHGO010000006.1"/>
</dbReference>
<evidence type="ECO:0000256" key="4">
    <source>
        <dbReference type="ARBA" id="ARBA00022475"/>
    </source>
</evidence>
<keyword evidence="5 8" id="KW-0812">Transmembrane</keyword>
<evidence type="ECO:0000256" key="6">
    <source>
        <dbReference type="ARBA" id="ARBA00022989"/>
    </source>
</evidence>
<evidence type="ECO:0000259" key="9">
    <source>
        <dbReference type="PROSITE" id="PS50850"/>
    </source>
</evidence>
<reference evidence="10 11" key="1">
    <citation type="submission" date="2020-08" db="EMBL/GenBank/DDBJ databases">
        <title>Genomic Encyclopedia of Type Strains, Phase IV (KMG-IV): sequencing the most valuable type-strain genomes for metagenomic binning, comparative biology and taxonomic classification.</title>
        <authorList>
            <person name="Goeker M."/>
        </authorList>
    </citation>
    <scope>NUCLEOTIDE SEQUENCE [LARGE SCALE GENOMIC DNA]</scope>
    <source>
        <strain evidence="10 11">DSM 11275</strain>
    </source>
</reference>
<sequence>MSFKNDVVVGPGVRLSRSRRLFFALLLAMLGAFGPLSIDTYLPSLPQIAGDLSISTATTQITITAFLLGMAIGQVFIGPISDSHGRRGPLLLALAFFTLASFFCARATSGESFIALRFAQGLSGAGGVVLSRAIACDLFRGPELTSFMAVLIAIQSVAPIVAPLLGGGLAILGGWHAVFVFLTGFGLLLVCLCAWRMPETLLPETRRPGGVFAALRYTGKLFKEKAFMCFAGVQGFTMAGFFGYVAASPFIFQDMYGFSHTAYAMIFGANALSLSLMAVITGRLARRVKEEKLLVAGNVLRWIACLIVLAVTLVRPASPWPLIAALYCMITLQGVTFATSFTLGIAAQDVGAGAASGVIGVAAFIFGAFSSPLVGLAGPETAVPLGVVCAVTGTATLVLSLMGNKALRQRRERLAAAKQPEN</sequence>
<dbReference type="InterPro" id="IPR011701">
    <property type="entry name" value="MFS"/>
</dbReference>
<dbReference type="InterPro" id="IPR020846">
    <property type="entry name" value="MFS_dom"/>
</dbReference>
<keyword evidence="3" id="KW-0813">Transport</keyword>
<dbReference type="Pfam" id="PF07690">
    <property type="entry name" value="MFS_1"/>
    <property type="match status" value="1"/>
</dbReference>
<dbReference type="GO" id="GO:0005886">
    <property type="term" value="C:plasma membrane"/>
    <property type="evidence" value="ECO:0007669"/>
    <property type="project" value="UniProtKB-SubCell"/>
</dbReference>
<dbReference type="GO" id="GO:1990961">
    <property type="term" value="P:xenobiotic detoxification by transmembrane export across the plasma membrane"/>
    <property type="evidence" value="ECO:0007669"/>
    <property type="project" value="InterPro"/>
</dbReference>
<dbReference type="SUPFAM" id="SSF103473">
    <property type="entry name" value="MFS general substrate transporter"/>
    <property type="match status" value="1"/>
</dbReference>